<dbReference type="RefSeq" id="XP_024726448.1">
    <property type="nucleotide sequence ID" value="XM_024871647.1"/>
</dbReference>
<accession>A0A2J6SFM4</accession>
<reference evidence="2 3" key="1">
    <citation type="submission" date="2016-04" db="EMBL/GenBank/DDBJ databases">
        <title>A degradative enzymes factory behind the ericoid mycorrhizal symbiosis.</title>
        <authorList>
            <consortium name="DOE Joint Genome Institute"/>
            <person name="Martino E."/>
            <person name="Morin E."/>
            <person name="Grelet G."/>
            <person name="Kuo A."/>
            <person name="Kohler A."/>
            <person name="Daghino S."/>
            <person name="Barry K."/>
            <person name="Choi C."/>
            <person name="Cichocki N."/>
            <person name="Clum A."/>
            <person name="Copeland A."/>
            <person name="Hainaut M."/>
            <person name="Haridas S."/>
            <person name="Labutti K."/>
            <person name="Lindquist E."/>
            <person name="Lipzen A."/>
            <person name="Khouja H.-R."/>
            <person name="Murat C."/>
            <person name="Ohm R."/>
            <person name="Olson A."/>
            <person name="Spatafora J."/>
            <person name="Veneault-Fourrey C."/>
            <person name="Henrissat B."/>
            <person name="Grigoriev I."/>
            <person name="Martin F."/>
            <person name="Perotto S."/>
        </authorList>
    </citation>
    <scope>NUCLEOTIDE SEQUENCE [LARGE SCALE GENOMIC DNA]</scope>
    <source>
        <strain evidence="2 3">E</strain>
    </source>
</reference>
<dbReference type="InParanoid" id="A0A2J6SFM4"/>
<name>A0A2J6SFM4_9HELO</name>
<dbReference type="EMBL" id="KZ613920">
    <property type="protein sequence ID" value="PMD49544.1"/>
    <property type="molecule type" value="Genomic_DNA"/>
</dbReference>
<feature type="signal peptide" evidence="1">
    <location>
        <begin position="1"/>
        <end position="18"/>
    </location>
</feature>
<organism evidence="2 3">
    <name type="scientific">Hyaloscypha bicolor E</name>
    <dbReference type="NCBI Taxonomy" id="1095630"/>
    <lineage>
        <taxon>Eukaryota</taxon>
        <taxon>Fungi</taxon>
        <taxon>Dikarya</taxon>
        <taxon>Ascomycota</taxon>
        <taxon>Pezizomycotina</taxon>
        <taxon>Leotiomycetes</taxon>
        <taxon>Helotiales</taxon>
        <taxon>Hyaloscyphaceae</taxon>
        <taxon>Hyaloscypha</taxon>
        <taxon>Hyaloscypha bicolor</taxon>
    </lineage>
</organism>
<evidence type="ECO:0000256" key="1">
    <source>
        <dbReference type="SAM" id="SignalP"/>
    </source>
</evidence>
<evidence type="ECO:0000313" key="2">
    <source>
        <dbReference type="EMBL" id="PMD49544.1"/>
    </source>
</evidence>
<sequence length="101" mass="11495">MVFIFFLFFIHEHGVADAKSLHTFTHWSAFGIHPGCMFAHVTEDLQVFSLPIACIYGSSVTDAMFTHGVAELLANFPSIARTCCEYPAAFSFLFQKWRAWR</sequence>
<keyword evidence="1" id="KW-0732">Signal</keyword>
<dbReference type="Proteomes" id="UP000235371">
    <property type="component" value="Unassembled WGS sequence"/>
</dbReference>
<dbReference type="GeneID" id="36579729"/>
<protein>
    <recommendedName>
        <fullName evidence="4">Secreted protein</fullName>
    </recommendedName>
</protein>
<gene>
    <name evidence="2" type="ORF">K444DRAFT_290293</name>
</gene>
<evidence type="ECO:0000313" key="3">
    <source>
        <dbReference type="Proteomes" id="UP000235371"/>
    </source>
</evidence>
<proteinExistence type="predicted"/>
<keyword evidence="3" id="KW-1185">Reference proteome</keyword>
<evidence type="ECO:0008006" key="4">
    <source>
        <dbReference type="Google" id="ProtNLM"/>
    </source>
</evidence>
<dbReference type="AlphaFoldDB" id="A0A2J6SFM4"/>
<feature type="chain" id="PRO_5014412926" description="Secreted protein" evidence="1">
    <location>
        <begin position="19"/>
        <end position="101"/>
    </location>
</feature>